<feature type="region of interest" description="Disordered" evidence="10">
    <location>
        <begin position="411"/>
        <end position="437"/>
    </location>
</feature>
<dbReference type="PROSITE" id="PS00031">
    <property type="entry name" value="NUCLEAR_REC_DBD_1"/>
    <property type="match status" value="1"/>
</dbReference>
<evidence type="ECO:0000256" key="5">
    <source>
        <dbReference type="ARBA" id="ARBA00023125"/>
    </source>
</evidence>
<evidence type="ECO:0000256" key="4">
    <source>
        <dbReference type="ARBA" id="ARBA00023015"/>
    </source>
</evidence>
<dbReference type="Gene3D" id="1.10.565.10">
    <property type="entry name" value="Retinoid X Receptor"/>
    <property type="match status" value="1"/>
</dbReference>
<dbReference type="PRINTS" id="PR00047">
    <property type="entry name" value="STROIDFINGER"/>
</dbReference>
<evidence type="ECO:0000259" key="11">
    <source>
        <dbReference type="PROSITE" id="PS51030"/>
    </source>
</evidence>
<keyword evidence="14" id="KW-1185">Reference proteome</keyword>
<dbReference type="SUPFAM" id="SSF57716">
    <property type="entry name" value="Glucocorticoid receptor-like (DNA-binding domain)"/>
    <property type="match status" value="1"/>
</dbReference>
<keyword evidence="6 9" id="KW-0804">Transcription</keyword>
<organism evidence="13 14">
    <name type="scientific">Batillaria attramentaria</name>
    <dbReference type="NCBI Taxonomy" id="370345"/>
    <lineage>
        <taxon>Eukaryota</taxon>
        <taxon>Metazoa</taxon>
        <taxon>Spiralia</taxon>
        <taxon>Lophotrochozoa</taxon>
        <taxon>Mollusca</taxon>
        <taxon>Gastropoda</taxon>
        <taxon>Caenogastropoda</taxon>
        <taxon>Sorbeoconcha</taxon>
        <taxon>Cerithioidea</taxon>
        <taxon>Batillariidae</taxon>
        <taxon>Batillaria</taxon>
    </lineage>
</organism>
<keyword evidence="3 9" id="KW-0862">Zinc</keyword>
<evidence type="ECO:0000256" key="1">
    <source>
        <dbReference type="ARBA" id="ARBA00022723"/>
    </source>
</evidence>
<gene>
    <name evidence="13" type="ORF">BaRGS_00022533</name>
</gene>
<keyword evidence="4 9" id="KW-0805">Transcription regulation</keyword>
<keyword evidence="7 9" id="KW-0675">Receptor</keyword>
<dbReference type="GO" id="GO:0003677">
    <property type="term" value="F:DNA binding"/>
    <property type="evidence" value="ECO:0007669"/>
    <property type="project" value="UniProtKB-KW"/>
</dbReference>
<reference evidence="13 14" key="1">
    <citation type="journal article" date="2023" name="Sci. Data">
        <title>Genome assembly of the Korean intertidal mud-creeper Batillaria attramentaria.</title>
        <authorList>
            <person name="Patra A.K."/>
            <person name="Ho P.T."/>
            <person name="Jun S."/>
            <person name="Lee S.J."/>
            <person name="Kim Y."/>
            <person name="Won Y.J."/>
        </authorList>
    </citation>
    <scope>NUCLEOTIDE SEQUENCE [LARGE SCALE GENOMIC DNA]</scope>
    <source>
        <strain evidence="13">Wonlab-2016</strain>
    </source>
</reference>
<keyword evidence="5 9" id="KW-0238">DNA-binding</keyword>
<dbReference type="SMART" id="SM00399">
    <property type="entry name" value="ZnF_C4"/>
    <property type="match status" value="1"/>
</dbReference>
<dbReference type="PROSITE" id="PS51030">
    <property type="entry name" value="NUCLEAR_REC_DBD_2"/>
    <property type="match status" value="1"/>
</dbReference>
<feature type="compositionally biased region" description="Polar residues" evidence="10">
    <location>
        <begin position="318"/>
        <end position="343"/>
    </location>
</feature>
<dbReference type="GO" id="GO:0008270">
    <property type="term" value="F:zinc ion binding"/>
    <property type="evidence" value="ECO:0007669"/>
    <property type="project" value="UniProtKB-KW"/>
</dbReference>
<dbReference type="SMART" id="SM00430">
    <property type="entry name" value="HOLI"/>
    <property type="match status" value="1"/>
</dbReference>
<evidence type="ECO:0000256" key="6">
    <source>
        <dbReference type="ARBA" id="ARBA00023163"/>
    </source>
</evidence>
<dbReference type="InterPro" id="IPR050234">
    <property type="entry name" value="Nuclear_hormone_rcpt_NR1"/>
</dbReference>
<evidence type="ECO:0008006" key="15">
    <source>
        <dbReference type="Google" id="ProtNLM"/>
    </source>
</evidence>
<sequence length="719" mass="79651">MASGQRDDHHLTVLSPAAVDYTARSTDADHRADLQYGSGDDRQPDTDMSQDSAGGQEESQRPQQAVWLPQNDLGQQEQVEAAVKPEDGDKSAHRLAGLKAQIAREGQLRELLMLGPARPFSDDSSTVPKTVVRNPAEQANIVQGRGDGPKPTPSNTQGAQAIPQGSIKHVVAADGTIRPKKVRHKKRVNGKKICLVCGDKALAHNFDVITCESCKAFFRRNAQKSQSLQKCMFQNNCAIDKNTRRFCPSCRLKKCFDIGMRADLILDEEERRLRQEKKAQRIKRQAASSSTTSDEPGDAQVGSSGTYTAASVEPDSGFSPSSVASVPSTYSPDSQPATSVSTLQASPLPSFHTLREPVAQTSPVAGQCFSQTPPFSIPTSVTRQPSAAENSPFSALLSQLSVTQNSPLTVTTQPAVSSSGSLHMTDVTPGQSPQVTPCPSPMDLQQHQVKREVPSEMECPYPLPGPAARLFRHVPRDQLPSDPFMYWIVSSEERLVLAHLTTAYQDVLLSLPERGICRNMPIADSYFLNDFLNEIDDAMYKIVQFSKHISDFRLVRKDDQIAMLKASAMQTLGIACCAVYVHERDCWLSLRGDLTLSHLRRLTNDDPYIQTGVEYCRSVKSLAKNDFTIYALIHCIILFDPRDAKILDRQLINQTRDKYVIILKHYLESQYSYLFADEYFVAIQDRVREMCQLAQSGNAFYKRYSSAFQPLIAEMLSAT</sequence>
<name>A0ABD0KGA9_9CAEN</name>
<evidence type="ECO:0000256" key="7">
    <source>
        <dbReference type="ARBA" id="ARBA00023170"/>
    </source>
</evidence>
<evidence type="ECO:0000256" key="2">
    <source>
        <dbReference type="ARBA" id="ARBA00022771"/>
    </source>
</evidence>
<dbReference type="Pfam" id="PF00105">
    <property type="entry name" value="zf-C4"/>
    <property type="match status" value="1"/>
</dbReference>
<evidence type="ECO:0000313" key="14">
    <source>
        <dbReference type="Proteomes" id="UP001519460"/>
    </source>
</evidence>
<comment type="similarity">
    <text evidence="9">Belongs to the nuclear hormone receptor family.</text>
</comment>
<accession>A0ABD0KGA9</accession>
<dbReference type="PANTHER" id="PTHR24082">
    <property type="entry name" value="NUCLEAR HORMONE RECEPTOR"/>
    <property type="match status" value="1"/>
</dbReference>
<evidence type="ECO:0000256" key="9">
    <source>
        <dbReference type="RuleBase" id="RU004334"/>
    </source>
</evidence>
<feature type="compositionally biased region" description="Basic and acidic residues" evidence="10">
    <location>
        <begin position="26"/>
        <end position="45"/>
    </location>
</feature>
<dbReference type="PANTHER" id="PTHR24082:SF283">
    <property type="entry name" value="NUCLEAR HORMONE RECEPTOR HR96"/>
    <property type="match status" value="1"/>
</dbReference>
<evidence type="ECO:0000256" key="3">
    <source>
        <dbReference type="ARBA" id="ARBA00022833"/>
    </source>
</evidence>
<feature type="domain" description="Nuclear receptor" evidence="11">
    <location>
        <begin position="191"/>
        <end position="267"/>
    </location>
</feature>
<feature type="region of interest" description="Disordered" evidence="10">
    <location>
        <begin position="277"/>
        <end position="343"/>
    </location>
</feature>
<keyword evidence="1 9" id="KW-0479">Metal-binding</keyword>
<evidence type="ECO:0000256" key="8">
    <source>
        <dbReference type="ARBA" id="ARBA00023242"/>
    </source>
</evidence>
<comment type="caution">
    <text evidence="13">The sequence shown here is derived from an EMBL/GenBank/DDBJ whole genome shotgun (WGS) entry which is preliminary data.</text>
</comment>
<dbReference type="EMBL" id="JACVVK020000182">
    <property type="protein sequence ID" value="KAK7486210.1"/>
    <property type="molecule type" value="Genomic_DNA"/>
</dbReference>
<evidence type="ECO:0000256" key="10">
    <source>
        <dbReference type="SAM" id="MobiDB-lite"/>
    </source>
</evidence>
<proteinExistence type="inferred from homology"/>
<feature type="region of interest" description="Disordered" evidence="10">
    <location>
        <begin position="19"/>
        <end position="67"/>
    </location>
</feature>
<dbReference type="InterPro" id="IPR000536">
    <property type="entry name" value="Nucl_hrmn_rcpt_lig-bd"/>
</dbReference>
<keyword evidence="8 9" id="KW-0539">Nucleus</keyword>
<dbReference type="InterPro" id="IPR035500">
    <property type="entry name" value="NHR-like_dom_sf"/>
</dbReference>
<dbReference type="SUPFAM" id="SSF48508">
    <property type="entry name" value="Nuclear receptor ligand-binding domain"/>
    <property type="match status" value="1"/>
</dbReference>
<dbReference type="Proteomes" id="UP001519460">
    <property type="component" value="Unassembled WGS sequence"/>
</dbReference>
<evidence type="ECO:0000313" key="13">
    <source>
        <dbReference type="EMBL" id="KAK7486210.1"/>
    </source>
</evidence>
<feature type="region of interest" description="Disordered" evidence="10">
    <location>
        <begin position="141"/>
        <end position="161"/>
    </location>
</feature>
<dbReference type="PROSITE" id="PS51843">
    <property type="entry name" value="NR_LBD"/>
    <property type="match status" value="1"/>
</dbReference>
<dbReference type="InterPro" id="IPR013088">
    <property type="entry name" value="Znf_NHR/GATA"/>
</dbReference>
<comment type="subcellular location">
    <subcellularLocation>
        <location evidence="9">Nucleus</location>
    </subcellularLocation>
</comment>
<protein>
    <recommendedName>
        <fullName evidence="15">Nuclear receptor domain-containing protein</fullName>
    </recommendedName>
</protein>
<dbReference type="Pfam" id="PF00104">
    <property type="entry name" value="Hormone_recep"/>
    <property type="match status" value="1"/>
</dbReference>
<keyword evidence="2 9" id="KW-0863">Zinc-finger</keyword>
<dbReference type="InterPro" id="IPR001628">
    <property type="entry name" value="Znf_hrmn_rcpt"/>
</dbReference>
<feature type="domain" description="NR LBD" evidence="12">
    <location>
        <begin position="492"/>
        <end position="719"/>
    </location>
</feature>
<feature type="region of interest" description="Disordered" evidence="10">
    <location>
        <begin position="365"/>
        <end position="388"/>
    </location>
</feature>
<dbReference type="Gene3D" id="3.30.50.10">
    <property type="entry name" value="Erythroid Transcription Factor GATA-1, subunit A"/>
    <property type="match status" value="1"/>
</dbReference>
<dbReference type="AlphaFoldDB" id="A0ABD0KGA9"/>
<evidence type="ECO:0000259" key="12">
    <source>
        <dbReference type="PROSITE" id="PS51843"/>
    </source>
</evidence>
<dbReference type="GO" id="GO:0005634">
    <property type="term" value="C:nucleus"/>
    <property type="evidence" value="ECO:0007669"/>
    <property type="project" value="UniProtKB-SubCell"/>
</dbReference>